<keyword evidence="2" id="KW-1185">Reference proteome</keyword>
<dbReference type="Proteomes" id="UP001054945">
    <property type="component" value="Unassembled WGS sequence"/>
</dbReference>
<gene>
    <name evidence="1" type="ORF">CEXT_399391</name>
</gene>
<dbReference type="AlphaFoldDB" id="A0AAV4QSY3"/>
<dbReference type="EMBL" id="BPLR01006615">
    <property type="protein sequence ID" value="GIY11171.1"/>
    <property type="molecule type" value="Genomic_DNA"/>
</dbReference>
<sequence length="132" mass="15173">MQGAIASFSRNEVQLIPPVVQRGAASDHKSCTWWHVPRTWCWGGGWGGCMSVMRFLFPHPLTNDANLGVNIRHVLQLRDVKPPIIHSWGEKWWILIEKGFARLRVVYNSHDADCHTFSIMFVCKTVELDINF</sequence>
<protein>
    <submittedName>
        <fullName evidence="1">Uncharacterized protein</fullName>
    </submittedName>
</protein>
<organism evidence="1 2">
    <name type="scientific">Caerostris extrusa</name>
    <name type="common">Bark spider</name>
    <name type="synonym">Caerostris bankana</name>
    <dbReference type="NCBI Taxonomy" id="172846"/>
    <lineage>
        <taxon>Eukaryota</taxon>
        <taxon>Metazoa</taxon>
        <taxon>Ecdysozoa</taxon>
        <taxon>Arthropoda</taxon>
        <taxon>Chelicerata</taxon>
        <taxon>Arachnida</taxon>
        <taxon>Araneae</taxon>
        <taxon>Araneomorphae</taxon>
        <taxon>Entelegynae</taxon>
        <taxon>Araneoidea</taxon>
        <taxon>Araneidae</taxon>
        <taxon>Caerostris</taxon>
    </lineage>
</organism>
<proteinExistence type="predicted"/>
<evidence type="ECO:0000313" key="2">
    <source>
        <dbReference type="Proteomes" id="UP001054945"/>
    </source>
</evidence>
<evidence type="ECO:0000313" key="1">
    <source>
        <dbReference type="EMBL" id="GIY11171.1"/>
    </source>
</evidence>
<comment type="caution">
    <text evidence="1">The sequence shown here is derived from an EMBL/GenBank/DDBJ whole genome shotgun (WGS) entry which is preliminary data.</text>
</comment>
<accession>A0AAV4QSY3</accession>
<name>A0AAV4QSY3_CAEEX</name>
<reference evidence="1 2" key="1">
    <citation type="submission" date="2021-06" db="EMBL/GenBank/DDBJ databases">
        <title>Caerostris extrusa draft genome.</title>
        <authorList>
            <person name="Kono N."/>
            <person name="Arakawa K."/>
        </authorList>
    </citation>
    <scope>NUCLEOTIDE SEQUENCE [LARGE SCALE GENOMIC DNA]</scope>
</reference>